<evidence type="ECO:0000256" key="1">
    <source>
        <dbReference type="ARBA" id="ARBA00004781"/>
    </source>
</evidence>
<dbReference type="InterPro" id="IPR005913">
    <property type="entry name" value="dTDP_dehydrorham_reduct"/>
</dbReference>
<dbReference type="SUPFAM" id="SSF51735">
    <property type="entry name" value="NAD(P)-binding Rossmann-fold domains"/>
    <property type="match status" value="1"/>
</dbReference>
<evidence type="ECO:0000259" key="7">
    <source>
        <dbReference type="Pfam" id="PF04321"/>
    </source>
</evidence>
<comment type="similarity">
    <text evidence="2 6">Belongs to the dTDP-4-dehydrorhamnose reductase family.</text>
</comment>
<dbReference type="PANTHER" id="PTHR10491">
    <property type="entry name" value="DTDP-4-DEHYDRORHAMNOSE REDUCTASE"/>
    <property type="match status" value="1"/>
</dbReference>
<dbReference type="EMBL" id="CP097649">
    <property type="protein sequence ID" value="URI14649.1"/>
    <property type="molecule type" value="Genomic_DNA"/>
</dbReference>
<accession>A0ABY4SNM1</accession>
<keyword evidence="9" id="KW-1185">Reference proteome</keyword>
<evidence type="ECO:0000256" key="2">
    <source>
        <dbReference type="ARBA" id="ARBA00010944"/>
    </source>
</evidence>
<evidence type="ECO:0000256" key="3">
    <source>
        <dbReference type="ARBA" id="ARBA00012929"/>
    </source>
</evidence>
<dbReference type="PANTHER" id="PTHR10491:SF4">
    <property type="entry name" value="METHIONINE ADENOSYLTRANSFERASE 2 SUBUNIT BETA"/>
    <property type="match status" value="1"/>
</dbReference>
<dbReference type="Gene3D" id="3.90.25.10">
    <property type="entry name" value="UDP-galactose 4-epimerase, domain 1"/>
    <property type="match status" value="1"/>
</dbReference>
<evidence type="ECO:0000256" key="5">
    <source>
        <dbReference type="ARBA" id="ARBA00048200"/>
    </source>
</evidence>
<dbReference type="RefSeq" id="WP_250201595.1">
    <property type="nucleotide sequence ID" value="NZ_CP097649.1"/>
</dbReference>
<name>A0ABY4SNM1_9CAUL</name>
<evidence type="ECO:0000256" key="4">
    <source>
        <dbReference type="ARBA" id="ARBA00017099"/>
    </source>
</evidence>
<dbReference type="GO" id="GO:0008831">
    <property type="term" value="F:dTDP-4-dehydrorhamnose reductase activity"/>
    <property type="evidence" value="ECO:0007669"/>
    <property type="project" value="UniProtKB-EC"/>
</dbReference>
<evidence type="ECO:0000313" key="9">
    <source>
        <dbReference type="Proteomes" id="UP001055429"/>
    </source>
</evidence>
<evidence type="ECO:0000256" key="6">
    <source>
        <dbReference type="RuleBase" id="RU364082"/>
    </source>
</evidence>
<protein>
    <recommendedName>
        <fullName evidence="4 6">dTDP-4-dehydrorhamnose reductase</fullName>
        <ecNumber evidence="3 6">1.1.1.133</ecNumber>
    </recommendedName>
</protein>
<comment type="function">
    <text evidence="6">Catalyzes the reduction of dTDP-6-deoxy-L-lyxo-4-hexulose to yield dTDP-L-rhamnose.</text>
</comment>
<organism evidence="8 9">
    <name type="scientific">Brevundimonas albigilva</name>
    <dbReference type="NCBI Taxonomy" id="1312364"/>
    <lineage>
        <taxon>Bacteria</taxon>
        <taxon>Pseudomonadati</taxon>
        <taxon>Pseudomonadota</taxon>
        <taxon>Alphaproteobacteria</taxon>
        <taxon>Caulobacterales</taxon>
        <taxon>Caulobacteraceae</taxon>
        <taxon>Brevundimonas</taxon>
    </lineage>
</organism>
<dbReference type="InterPro" id="IPR036291">
    <property type="entry name" value="NAD(P)-bd_dom_sf"/>
</dbReference>
<proteinExistence type="inferred from homology"/>
<comment type="catalytic activity">
    <reaction evidence="5 6">
        <text>dTDP-beta-L-rhamnose + NADP(+) = dTDP-4-dehydro-beta-L-rhamnose + NADPH + H(+)</text>
        <dbReference type="Rhea" id="RHEA:21796"/>
        <dbReference type="ChEBI" id="CHEBI:15378"/>
        <dbReference type="ChEBI" id="CHEBI:57510"/>
        <dbReference type="ChEBI" id="CHEBI:57783"/>
        <dbReference type="ChEBI" id="CHEBI:58349"/>
        <dbReference type="ChEBI" id="CHEBI:62830"/>
        <dbReference type="EC" id="1.1.1.133"/>
    </reaction>
</comment>
<dbReference type="Pfam" id="PF04321">
    <property type="entry name" value="RmlD_sub_bind"/>
    <property type="match status" value="1"/>
</dbReference>
<dbReference type="Proteomes" id="UP001055429">
    <property type="component" value="Chromosome"/>
</dbReference>
<dbReference type="InterPro" id="IPR029903">
    <property type="entry name" value="RmlD-like-bd"/>
</dbReference>
<evidence type="ECO:0000313" key="8">
    <source>
        <dbReference type="EMBL" id="URI14649.1"/>
    </source>
</evidence>
<comment type="pathway">
    <text evidence="1 6">Carbohydrate biosynthesis; dTDP-L-rhamnose biosynthesis.</text>
</comment>
<sequence length="297" mass="31329">MTRKVLILGGTGQVGRALKRLSWPADVALDVPARADLDLTDAEAARRRIGQGGYAAVINAAAYTAVDRAERERDAAFAVNGVAPGVLADAAATADAVLIHLSTDYVFDGRAGRPYDEDDAPAPLNVYGASKLAGERVVLEAQPQATVMRTSWIVGPDGNNFLTTMLRLAGERAAIDVVDDQTGRPTAASEVARAAQTVLLRRLDDPTAPGGLLHFAGAGQATWADLARSVLDASRARGGPHAEVRPIATRAYPTPARRPADTRLATGRITRDYGVRPRPWDETVAEIVAERLKGAGA</sequence>
<gene>
    <name evidence="8" type="primary">rfbD</name>
    <name evidence="8" type="ORF">M8231_12615</name>
</gene>
<dbReference type="Gene3D" id="3.40.50.720">
    <property type="entry name" value="NAD(P)-binding Rossmann-like Domain"/>
    <property type="match status" value="1"/>
</dbReference>
<dbReference type="NCBIfam" id="TIGR01214">
    <property type="entry name" value="rmlD"/>
    <property type="match status" value="1"/>
</dbReference>
<keyword evidence="6 8" id="KW-0560">Oxidoreductase</keyword>
<feature type="domain" description="RmlD-like substrate binding" evidence="7">
    <location>
        <begin position="4"/>
        <end position="290"/>
    </location>
</feature>
<dbReference type="CDD" id="cd05254">
    <property type="entry name" value="dTDP_HR_like_SDR_e"/>
    <property type="match status" value="1"/>
</dbReference>
<reference evidence="8" key="1">
    <citation type="submission" date="2022-05" db="EMBL/GenBank/DDBJ databases">
        <title>Brevundimonas albigilva TT17 genome sequence.</title>
        <authorList>
            <person name="Lee K."/>
            <person name="Son H."/>
        </authorList>
    </citation>
    <scope>NUCLEOTIDE SEQUENCE</scope>
    <source>
        <strain evidence="8">TT17</strain>
    </source>
</reference>
<dbReference type="EC" id="1.1.1.133" evidence="3 6"/>
<comment type="cofactor">
    <cofactor evidence="6">
        <name>Mg(2+)</name>
        <dbReference type="ChEBI" id="CHEBI:18420"/>
    </cofactor>
    <text evidence="6">Binds 1 Mg(2+) ion per monomer.</text>
</comment>
<keyword evidence="6" id="KW-0521">NADP</keyword>